<organism evidence="3">
    <name type="scientific">Acropora millepora</name>
    <name type="common">Staghorn coral</name>
    <name type="synonym">Heteropora millepora</name>
    <dbReference type="NCBI Taxonomy" id="45264"/>
    <lineage>
        <taxon>Eukaryota</taxon>
        <taxon>Metazoa</taxon>
        <taxon>Cnidaria</taxon>
        <taxon>Anthozoa</taxon>
        <taxon>Hexacorallia</taxon>
        <taxon>Scleractinia</taxon>
        <taxon>Astrocoeniina</taxon>
        <taxon>Acroporidae</taxon>
        <taxon>Acropora</taxon>
    </lineage>
</organism>
<protein>
    <submittedName>
        <fullName evidence="3">Transposase</fullName>
    </submittedName>
</protein>
<dbReference type="OrthoDB" id="5963258at2759"/>
<dbReference type="PANTHER" id="PTHR46599:SF3">
    <property type="entry name" value="PIGGYBAC TRANSPOSABLE ELEMENT-DERIVED PROTEIN 4"/>
    <property type="match status" value="1"/>
</dbReference>
<evidence type="ECO:0000313" key="3">
    <source>
        <dbReference type="EMBL" id="ACT79639.1"/>
    </source>
</evidence>
<feature type="compositionally biased region" description="Low complexity" evidence="1">
    <location>
        <begin position="48"/>
        <end position="58"/>
    </location>
</feature>
<dbReference type="Pfam" id="PF13843">
    <property type="entry name" value="DDE_Tnp_1_7"/>
    <property type="match status" value="1"/>
</dbReference>
<dbReference type="InterPro" id="IPR029526">
    <property type="entry name" value="PGBD"/>
</dbReference>
<evidence type="ECO:0000259" key="2">
    <source>
        <dbReference type="Pfam" id="PF13843"/>
    </source>
</evidence>
<dbReference type="PANTHER" id="PTHR46599">
    <property type="entry name" value="PIGGYBAC TRANSPOSABLE ELEMENT-DERIVED PROTEIN 4"/>
    <property type="match status" value="1"/>
</dbReference>
<evidence type="ECO:0000256" key="1">
    <source>
        <dbReference type="SAM" id="MobiDB-lite"/>
    </source>
</evidence>
<accession>C7ENG7</accession>
<feature type="region of interest" description="Disordered" evidence="1">
    <location>
        <begin position="48"/>
        <end position="72"/>
    </location>
</feature>
<feature type="domain" description="PiggyBac transposable element-derived protein" evidence="2">
    <location>
        <begin position="117"/>
        <end position="489"/>
    </location>
</feature>
<dbReference type="AlphaFoldDB" id="C7ENG7"/>
<sequence>MFSLHYTGPTDTAAFYGAAAARPLPRVPAGPRAPPVVPVLARAGRALGRARGGRAQARGGRRGRARARGGGQVRGAAVTLHETYDVRDVGNPPLPFNPTRPIGVHFGQRLLRNAMTTAVEFFNLFFTVELVNNIVTHTNSYAYEHIVTHQSYAKSDGSWQEATTDEIRRLIAILIYFGLVRVSDAADNYWSIQSPYLGLWGKCFLSRIRFKALMAMLHVVDPANEPDGDKLRNINPLLEFFKGRCKDLYQPRQNVAVDERIVKSRHRSGMRQFNKDKPIRWGIKLWVLADSSNGYTIDFNVYIGKVAGQDVSANGLGYDVVMKLMNPYFHQGYHLYVDNFYTSVTLFKDLFAMGVGATGTIRECRRDFPENLKDSEVWAKGKARGSIRWGRDPPCLALQWLDNKVVSMLTTIDNANVKKQVTRNMKNPGGGWTNNNVPQPGVIANYNKYMNAVDRSDQILATNNIHRKCVRWWKTLFFHLIDIAIVNSYILFQEHRANSPDEPALKRPASYSLTNFREEVVNGLCGFAEYGPPPPGHVASNLAPPSSEPSQFVTEHIPCFSEEKRTCVVCWQKEKKQYKVKTYCKAPQCNRYMHITNEKIV</sequence>
<proteinExistence type="predicted"/>
<reference evidence="3" key="1">
    <citation type="submission" date="2009-06" db="EMBL/GenBank/DDBJ databases">
        <title>A group of miniature inverted-repeat transposable elements (MITEs) from corals demonstrate novel strategies to survive in the genome.</title>
        <authorList>
            <person name="Wang S."/>
            <person name="Zhang L."/>
            <person name="Meyer E."/>
            <person name="Matz M.V."/>
        </authorList>
    </citation>
    <scope>NUCLEOTIDE SEQUENCE</scope>
    <source>
        <strain evidence="3">1</strain>
    </source>
</reference>
<name>C7ENG7_ACRMI</name>
<dbReference type="EMBL" id="GQ281007">
    <property type="protein sequence ID" value="ACT79639.1"/>
    <property type="molecule type" value="Genomic_DNA"/>
</dbReference>